<keyword evidence="4 7" id="KW-0812">Transmembrane</keyword>
<organism evidence="9 10">
    <name type="scientific">Paenarthrobacter aromaticivorans</name>
    <dbReference type="NCBI Taxonomy" id="2849150"/>
    <lineage>
        <taxon>Bacteria</taxon>
        <taxon>Bacillati</taxon>
        <taxon>Actinomycetota</taxon>
        <taxon>Actinomycetes</taxon>
        <taxon>Micrococcales</taxon>
        <taxon>Micrococcaceae</taxon>
        <taxon>Paenarthrobacter</taxon>
    </lineage>
</organism>
<dbReference type="InterPro" id="IPR050171">
    <property type="entry name" value="MFS_Transporters"/>
</dbReference>
<comment type="subcellular location">
    <subcellularLocation>
        <location evidence="1">Cell membrane</location>
        <topology evidence="1">Multi-pass membrane protein</topology>
    </subcellularLocation>
</comment>
<evidence type="ECO:0000256" key="7">
    <source>
        <dbReference type="SAM" id="Phobius"/>
    </source>
</evidence>
<evidence type="ECO:0000259" key="8">
    <source>
        <dbReference type="PROSITE" id="PS50850"/>
    </source>
</evidence>
<keyword evidence="10" id="KW-1185">Reference proteome</keyword>
<dbReference type="InterPro" id="IPR020846">
    <property type="entry name" value="MFS_dom"/>
</dbReference>
<evidence type="ECO:0000256" key="1">
    <source>
        <dbReference type="ARBA" id="ARBA00004651"/>
    </source>
</evidence>
<gene>
    <name evidence="9" type="ORF">KSW38_01770</name>
</gene>
<dbReference type="EMBL" id="JAHOPC010000001">
    <property type="protein sequence ID" value="MBU8865023.1"/>
    <property type="molecule type" value="Genomic_DNA"/>
</dbReference>
<evidence type="ECO:0000256" key="6">
    <source>
        <dbReference type="ARBA" id="ARBA00023136"/>
    </source>
</evidence>
<keyword evidence="5 7" id="KW-1133">Transmembrane helix</keyword>
<protein>
    <submittedName>
        <fullName evidence="9">MFS transporter</fullName>
    </submittedName>
</protein>
<dbReference type="Proteomes" id="UP000824166">
    <property type="component" value="Unassembled WGS sequence"/>
</dbReference>
<feature type="transmembrane region" description="Helical" evidence="7">
    <location>
        <begin position="365"/>
        <end position="387"/>
    </location>
</feature>
<evidence type="ECO:0000256" key="3">
    <source>
        <dbReference type="ARBA" id="ARBA00022475"/>
    </source>
</evidence>
<feature type="transmembrane region" description="Helical" evidence="7">
    <location>
        <begin position="274"/>
        <end position="293"/>
    </location>
</feature>
<feature type="transmembrane region" description="Helical" evidence="7">
    <location>
        <begin position="97"/>
        <end position="118"/>
    </location>
</feature>
<accession>A0ABS6HZU7</accession>
<feature type="transmembrane region" description="Helical" evidence="7">
    <location>
        <begin position="161"/>
        <end position="180"/>
    </location>
</feature>
<evidence type="ECO:0000256" key="2">
    <source>
        <dbReference type="ARBA" id="ARBA00022448"/>
    </source>
</evidence>
<dbReference type="PANTHER" id="PTHR23517">
    <property type="entry name" value="RESISTANCE PROTEIN MDTM, PUTATIVE-RELATED-RELATED"/>
    <property type="match status" value="1"/>
</dbReference>
<feature type="domain" description="Major facilitator superfamily (MFS) profile" evidence="8">
    <location>
        <begin position="6"/>
        <end position="391"/>
    </location>
</feature>
<dbReference type="PROSITE" id="PS50850">
    <property type="entry name" value="MFS"/>
    <property type="match status" value="1"/>
</dbReference>
<feature type="transmembrane region" description="Helical" evidence="7">
    <location>
        <begin position="38"/>
        <end position="60"/>
    </location>
</feature>
<feature type="transmembrane region" description="Helical" evidence="7">
    <location>
        <begin position="245"/>
        <end position="267"/>
    </location>
</feature>
<keyword evidence="2" id="KW-0813">Transport</keyword>
<keyword evidence="6 7" id="KW-0472">Membrane</keyword>
<feature type="transmembrane region" description="Helical" evidence="7">
    <location>
        <begin position="299"/>
        <end position="321"/>
    </location>
</feature>
<evidence type="ECO:0000313" key="10">
    <source>
        <dbReference type="Proteomes" id="UP000824166"/>
    </source>
</evidence>
<dbReference type="Pfam" id="PF07690">
    <property type="entry name" value="MFS_1"/>
    <property type="match status" value="1"/>
</dbReference>
<reference evidence="9 10" key="1">
    <citation type="submission" date="2021-06" db="EMBL/GenBank/DDBJ databases">
        <authorList>
            <person name="Jeong J.W."/>
        </authorList>
    </citation>
    <scope>NUCLEOTIDE SEQUENCE [LARGE SCALE GENOMIC DNA]</scope>
    <source>
        <strain evidence="9 10">MMS21-TAE1-1</strain>
    </source>
</reference>
<evidence type="ECO:0000256" key="5">
    <source>
        <dbReference type="ARBA" id="ARBA00022989"/>
    </source>
</evidence>
<feature type="transmembrane region" description="Helical" evidence="7">
    <location>
        <begin position="209"/>
        <end position="233"/>
    </location>
</feature>
<name>A0ABS6HZU7_9MICC</name>
<sequence>MPPKPAFAGLALVFAAFFFAAGAPTPLLSLRQQEWGFSAGTLSFAFSVYALALLAALLVAGSLSDHLGRRPVMLLALYGELISMVMFLAAPTITWVILARALQGIATGLATGAFNAAIQEQAPGSLKKLAGNLAGASVAGGLGLGALVTGAAVQFTADANTLIFAILAGAMVLGIIFVSFTSETAVTRPGAVRSLTPRLSIPGKIRREFAAGLPLHIAGWMFPALFLGLSPALLRVHFALDGGLVAGFTAFLGPFSAAVASLVLGRYPARHSSLAGVSFILLGILAVLFGINATWLPAVWVGAVLGGIGFGGSFGGQIRLIAPHIQPHQRAGVFASIYAAAYLAFSVPVIIAGQLAPVWGLVPTLLAYGVTLAAFAAAGVVIQAALLKSESTPKPAPARSPVTANSRPD</sequence>
<evidence type="ECO:0000256" key="4">
    <source>
        <dbReference type="ARBA" id="ARBA00022692"/>
    </source>
</evidence>
<comment type="caution">
    <text evidence="9">The sequence shown here is derived from an EMBL/GenBank/DDBJ whole genome shotgun (WGS) entry which is preliminary data.</text>
</comment>
<evidence type="ECO:0000313" key="9">
    <source>
        <dbReference type="EMBL" id="MBU8865023.1"/>
    </source>
</evidence>
<dbReference type="PANTHER" id="PTHR23517:SF13">
    <property type="entry name" value="MAJOR FACILITATOR SUPERFAMILY MFS_1"/>
    <property type="match status" value="1"/>
</dbReference>
<feature type="transmembrane region" description="Helical" evidence="7">
    <location>
        <begin position="333"/>
        <end position="353"/>
    </location>
</feature>
<feature type="transmembrane region" description="Helical" evidence="7">
    <location>
        <begin position="130"/>
        <end position="155"/>
    </location>
</feature>
<feature type="transmembrane region" description="Helical" evidence="7">
    <location>
        <begin position="72"/>
        <end position="91"/>
    </location>
</feature>
<proteinExistence type="predicted"/>
<dbReference type="InterPro" id="IPR011701">
    <property type="entry name" value="MFS"/>
</dbReference>
<keyword evidence="3" id="KW-1003">Cell membrane</keyword>